<evidence type="ECO:0000313" key="2">
    <source>
        <dbReference type="EMBL" id="KAJ8906488.1"/>
    </source>
</evidence>
<organism evidence="2 3">
    <name type="scientific">Rhodosorus marinus</name>
    <dbReference type="NCBI Taxonomy" id="101924"/>
    <lineage>
        <taxon>Eukaryota</taxon>
        <taxon>Rhodophyta</taxon>
        <taxon>Stylonematophyceae</taxon>
        <taxon>Stylonematales</taxon>
        <taxon>Stylonemataceae</taxon>
        <taxon>Rhodosorus</taxon>
    </lineage>
</organism>
<dbReference type="Gene3D" id="1.25.40.10">
    <property type="entry name" value="Tetratricopeptide repeat domain"/>
    <property type="match status" value="1"/>
</dbReference>
<dbReference type="NCBIfam" id="TIGR00756">
    <property type="entry name" value="PPR"/>
    <property type="match status" value="1"/>
</dbReference>
<feature type="repeat" description="PPR" evidence="1">
    <location>
        <begin position="64"/>
        <end position="98"/>
    </location>
</feature>
<evidence type="ECO:0000256" key="1">
    <source>
        <dbReference type="PROSITE-ProRule" id="PRU00708"/>
    </source>
</evidence>
<dbReference type="Pfam" id="PF13812">
    <property type="entry name" value="PPR_3"/>
    <property type="match status" value="1"/>
</dbReference>
<comment type="caution">
    <text evidence="2">The sequence shown here is derived from an EMBL/GenBank/DDBJ whole genome shotgun (WGS) entry which is preliminary data.</text>
</comment>
<dbReference type="PROSITE" id="PS51375">
    <property type="entry name" value="PPR"/>
    <property type="match status" value="1"/>
</dbReference>
<accession>A0AAV8UZA7</accession>
<sequence>MIGFVGTSGFLGAQHLKYDAVCRSSGRLSGVRRTRVRMVAASESLDELWHQLAEKMKDSDESASVEEWNTLIKVAADQGDLEKGVYFLTLMKKTGRTPTASSYDILLNVCSKSIGTREKEIAFHLVEQMYFDKIPLGDVTLPRGLETTLRTLLPPDAFD</sequence>
<dbReference type="Proteomes" id="UP001157974">
    <property type="component" value="Unassembled WGS sequence"/>
</dbReference>
<dbReference type="InterPro" id="IPR011990">
    <property type="entry name" value="TPR-like_helical_dom_sf"/>
</dbReference>
<reference evidence="2 3" key="1">
    <citation type="journal article" date="2023" name="Nat. Commun.">
        <title>Origin of minicircular mitochondrial genomes in red algae.</title>
        <authorList>
            <person name="Lee Y."/>
            <person name="Cho C.H."/>
            <person name="Lee Y.M."/>
            <person name="Park S.I."/>
            <person name="Yang J.H."/>
            <person name="West J.A."/>
            <person name="Bhattacharya D."/>
            <person name="Yoon H.S."/>
        </authorList>
    </citation>
    <scope>NUCLEOTIDE SEQUENCE [LARGE SCALE GENOMIC DNA]</scope>
    <source>
        <strain evidence="2 3">CCMP1338</strain>
        <tissue evidence="2">Whole cell</tissue>
    </source>
</reference>
<keyword evidence="3" id="KW-1185">Reference proteome</keyword>
<evidence type="ECO:0000313" key="3">
    <source>
        <dbReference type="Proteomes" id="UP001157974"/>
    </source>
</evidence>
<dbReference type="AlphaFoldDB" id="A0AAV8UZA7"/>
<dbReference type="InterPro" id="IPR002885">
    <property type="entry name" value="PPR_rpt"/>
</dbReference>
<gene>
    <name evidence="2" type="ORF">NDN08_002981</name>
</gene>
<proteinExistence type="predicted"/>
<evidence type="ECO:0008006" key="4">
    <source>
        <dbReference type="Google" id="ProtNLM"/>
    </source>
</evidence>
<dbReference type="EMBL" id="JAMWBK010000003">
    <property type="protein sequence ID" value="KAJ8906488.1"/>
    <property type="molecule type" value="Genomic_DNA"/>
</dbReference>
<protein>
    <recommendedName>
        <fullName evidence="4">Pentacotripeptide-repeat region of PRORP domain-containing protein</fullName>
    </recommendedName>
</protein>
<name>A0AAV8UZA7_9RHOD</name>